<feature type="domain" description="Histidine kinase" evidence="9">
    <location>
        <begin position="469"/>
        <end position="569"/>
    </location>
</feature>
<dbReference type="Pfam" id="PF00672">
    <property type="entry name" value="HAMP"/>
    <property type="match status" value="1"/>
</dbReference>
<dbReference type="Pfam" id="PF02518">
    <property type="entry name" value="HATPase_c"/>
    <property type="match status" value="1"/>
</dbReference>
<keyword evidence="8" id="KW-1133">Transmembrane helix</keyword>
<evidence type="ECO:0000256" key="3">
    <source>
        <dbReference type="ARBA" id="ARBA00012438"/>
    </source>
</evidence>
<dbReference type="PANTHER" id="PTHR34220">
    <property type="entry name" value="SENSOR HISTIDINE KINASE YPDA"/>
    <property type="match status" value="1"/>
</dbReference>
<dbReference type="CDD" id="cd06225">
    <property type="entry name" value="HAMP"/>
    <property type="match status" value="1"/>
</dbReference>
<name>A0A7G8TAN4_9FIRM</name>
<dbReference type="InterPro" id="IPR050640">
    <property type="entry name" value="Bact_2-comp_sensor_kinase"/>
</dbReference>
<evidence type="ECO:0000256" key="4">
    <source>
        <dbReference type="ARBA" id="ARBA00022553"/>
    </source>
</evidence>
<dbReference type="InterPro" id="IPR003660">
    <property type="entry name" value="HAMP_dom"/>
</dbReference>
<dbReference type="InterPro" id="IPR003594">
    <property type="entry name" value="HATPase_dom"/>
</dbReference>
<gene>
    <name evidence="11" type="ORF">HCR03_19015</name>
</gene>
<dbReference type="PROSITE" id="PS50885">
    <property type="entry name" value="HAMP"/>
    <property type="match status" value="1"/>
</dbReference>
<evidence type="ECO:0000256" key="2">
    <source>
        <dbReference type="ARBA" id="ARBA00004370"/>
    </source>
</evidence>
<dbReference type="SUPFAM" id="SSF158472">
    <property type="entry name" value="HAMP domain-like"/>
    <property type="match status" value="1"/>
</dbReference>
<dbReference type="GO" id="GO:0000155">
    <property type="term" value="F:phosphorelay sensor kinase activity"/>
    <property type="evidence" value="ECO:0007669"/>
    <property type="project" value="InterPro"/>
</dbReference>
<accession>A0A7G8TAN4</accession>
<dbReference type="Gene3D" id="3.30.565.10">
    <property type="entry name" value="Histidine kinase-like ATPase, C-terminal domain"/>
    <property type="match status" value="1"/>
</dbReference>
<dbReference type="Gene3D" id="6.10.340.10">
    <property type="match status" value="1"/>
</dbReference>
<reference evidence="11 12" key="1">
    <citation type="submission" date="2020-08" db="EMBL/GenBank/DDBJ databases">
        <title>The isolate Caproiciproducens sp. 7D4C2 produces n-caproate at mildly acidic conditions from hexoses: genome and rBOX comparison with related strains and chain-elongating bacteria.</title>
        <authorList>
            <person name="Esquivel-Elizondo S."/>
            <person name="Bagci C."/>
            <person name="Temovska M."/>
            <person name="Jeon B.S."/>
            <person name="Bessarab I."/>
            <person name="Williams R.B.H."/>
            <person name="Huson D.H."/>
            <person name="Angenent L.T."/>
        </authorList>
    </citation>
    <scope>NUCLEOTIDE SEQUENCE [LARGE SCALE GENOMIC DNA]</scope>
    <source>
        <strain evidence="11 12">7D4C2</strain>
    </source>
</reference>
<dbReference type="InterPro" id="IPR005467">
    <property type="entry name" value="His_kinase_dom"/>
</dbReference>
<dbReference type="InterPro" id="IPR004358">
    <property type="entry name" value="Sig_transdc_His_kin-like_C"/>
</dbReference>
<dbReference type="PROSITE" id="PS50109">
    <property type="entry name" value="HIS_KIN"/>
    <property type="match status" value="1"/>
</dbReference>
<evidence type="ECO:0000313" key="11">
    <source>
        <dbReference type="EMBL" id="QNK40675.1"/>
    </source>
</evidence>
<evidence type="ECO:0000256" key="6">
    <source>
        <dbReference type="ARBA" id="ARBA00022777"/>
    </source>
</evidence>
<dbReference type="SUPFAM" id="SSF55874">
    <property type="entry name" value="ATPase domain of HSP90 chaperone/DNA topoisomerase II/histidine kinase"/>
    <property type="match status" value="1"/>
</dbReference>
<dbReference type="PANTHER" id="PTHR34220:SF7">
    <property type="entry name" value="SENSOR HISTIDINE KINASE YPDA"/>
    <property type="match status" value="1"/>
</dbReference>
<evidence type="ECO:0000256" key="8">
    <source>
        <dbReference type="SAM" id="Phobius"/>
    </source>
</evidence>
<dbReference type="EMBL" id="CP060286">
    <property type="protein sequence ID" value="QNK40675.1"/>
    <property type="molecule type" value="Genomic_DNA"/>
</dbReference>
<keyword evidence="7" id="KW-0902">Two-component regulatory system</keyword>
<comment type="subcellular location">
    <subcellularLocation>
        <location evidence="2">Membrane</location>
    </subcellularLocation>
</comment>
<dbReference type="AlphaFoldDB" id="A0A7G8TAN4"/>
<dbReference type="InterPro" id="IPR036890">
    <property type="entry name" value="HATPase_C_sf"/>
</dbReference>
<dbReference type="PRINTS" id="PR00344">
    <property type="entry name" value="BCTRLSENSOR"/>
</dbReference>
<evidence type="ECO:0000259" key="10">
    <source>
        <dbReference type="PROSITE" id="PS50885"/>
    </source>
</evidence>
<keyword evidence="8" id="KW-0472">Membrane</keyword>
<dbReference type="EC" id="2.7.13.3" evidence="3"/>
<feature type="transmembrane region" description="Helical" evidence="8">
    <location>
        <begin position="278"/>
        <end position="307"/>
    </location>
</feature>
<feature type="transmembrane region" description="Helical" evidence="8">
    <location>
        <begin position="20"/>
        <end position="41"/>
    </location>
</feature>
<feature type="domain" description="HAMP" evidence="10">
    <location>
        <begin position="304"/>
        <end position="358"/>
    </location>
</feature>
<dbReference type="SMART" id="SM00387">
    <property type="entry name" value="HATPase_c"/>
    <property type="match status" value="1"/>
</dbReference>
<organism evidence="11 12">
    <name type="scientific">Caproicibacter fermentans</name>
    <dbReference type="NCBI Taxonomy" id="2576756"/>
    <lineage>
        <taxon>Bacteria</taxon>
        <taxon>Bacillati</taxon>
        <taxon>Bacillota</taxon>
        <taxon>Clostridia</taxon>
        <taxon>Eubacteriales</taxon>
        <taxon>Acutalibacteraceae</taxon>
        <taxon>Caproicibacter</taxon>
    </lineage>
</organism>
<evidence type="ECO:0000256" key="7">
    <source>
        <dbReference type="ARBA" id="ARBA00023012"/>
    </source>
</evidence>
<dbReference type="KEGG" id="cfem:HCR03_19015"/>
<dbReference type="SMART" id="SM00304">
    <property type="entry name" value="HAMP"/>
    <property type="match status" value="1"/>
</dbReference>
<dbReference type="Proteomes" id="UP000515909">
    <property type="component" value="Chromosome"/>
</dbReference>
<evidence type="ECO:0000256" key="1">
    <source>
        <dbReference type="ARBA" id="ARBA00000085"/>
    </source>
</evidence>
<sequence>MRKTILRWYRNINFRQKVSLVCIGAGLFPVLALGIFCYGQIQTLLINREKQAESETVEQAALVLQSRLDTYRNMISNIAWNDNIGQAVSRTYSNNFEMYLTYRDIVDPLFATVPLLNGDVLSETLYTSSNLNPHGDTVQTINEAKKMPWYSTAVHATKPTFYISRENQAAYLSCPIFSAYQKRKNYLSIKLDYNKVYSQLDTLFTHNFGVFLLDGNTVLYAYQDFGRKELMIPDGQIAARLKGDSLRQNYIGIRQELPSEGWSLYLIRPLNTVRNNTWPILLTVLLVVIGCTVMLHLLTHFLSFVIVRPLESLTRNMQSIERNGLFIDLPPSEFGQDEIGVLSRQFHTMVEKLQQLVNEVYKARTEKQEYEIKALQAQINPHFFYNSLSLINSKAILSGQDEISEMAQLLSTFYRTTLNRGNPEISVEDEWENTVSYIKIQEMMHSHSFQFEEKFDPSVSGYKMPNLILQPLVENSIVHGIDHRVVPGRGLLKISAELEDGKIRFVVEDNGCGISPAKLQNILTTESSGYGLQNIQRRIQLYFGKEFGLSFTSTVNEGTTVILRIPTRTALPNVDFFRQEFGNYQRITDP</sequence>
<keyword evidence="6 11" id="KW-0418">Kinase</keyword>
<dbReference type="GO" id="GO:0016020">
    <property type="term" value="C:membrane"/>
    <property type="evidence" value="ECO:0007669"/>
    <property type="project" value="UniProtKB-SubCell"/>
</dbReference>
<keyword evidence="4" id="KW-0597">Phosphoprotein</keyword>
<keyword evidence="5" id="KW-0808">Transferase</keyword>
<evidence type="ECO:0000256" key="5">
    <source>
        <dbReference type="ARBA" id="ARBA00022679"/>
    </source>
</evidence>
<protein>
    <recommendedName>
        <fullName evidence="3">histidine kinase</fullName>
        <ecNumber evidence="3">2.7.13.3</ecNumber>
    </recommendedName>
</protein>
<proteinExistence type="predicted"/>
<evidence type="ECO:0000313" key="12">
    <source>
        <dbReference type="Proteomes" id="UP000515909"/>
    </source>
</evidence>
<comment type="catalytic activity">
    <reaction evidence="1">
        <text>ATP + protein L-histidine = ADP + protein N-phospho-L-histidine.</text>
        <dbReference type="EC" id="2.7.13.3"/>
    </reaction>
</comment>
<evidence type="ECO:0000259" key="9">
    <source>
        <dbReference type="PROSITE" id="PS50109"/>
    </source>
</evidence>
<dbReference type="InterPro" id="IPR010559">
    <property type="entry name" value="Sig_transdc_His_kin_internal"/>
</dbReference>
<dbReference type="RefSeq" id="WP_187035907.1">
    <property type="nucleotide sequence ID" value="NZ_CP060286.1"/>
</dbReference>
<keyword evidence="8" id="KW-0812">Transmembrane</keyword>
<dbReference type="Pfam" id="PF06580">
    <property type="entry name" value="His_kinase"/>
    <property type="match status" value="1"/>
</dbReference>